<gene>
    <name evidence="1" type="ORF">L916_19829</name>
</gene>
<proteinExistence type="predicted"/>
<dbReference type="EMBL" id="KI676207">
    <property type="protein sequence ID" value="ETL26513.1"/>
    <property type="molecule type" value="Genomic_DNA"/>
</dbReference>
<accession>W2HZD4</accession>
<organism evidence="1">
    <name type="scientific">Phytophthora nicotianae</name>
    <name type="common">Potato buckeye rot agent</name>
    <name type="synonym">Phytophthora parasitica</name>
    <dbReference type="NCBI Taxonomy" id="4792"/>
    <lineage>
        <taxon>Eukaryota</taxon>
        <taxon>Sar</taxon>
        <taxon>Stramenopiles</taxon>
        <taxon>Oomycota</taxon>
        <taxon>Peronosporomycetes</taxon>
        <taxon>Peronosporales</taxon>
        <taxon>Peronosporaceae</taxon>
        <taxon>Phytophthora</taxon>
    </lineage>
</organism>
<dbReference type="AlphaFoldDB" id="W2HZD4"/>
<protein>
    <recommendedName>
        <fullName evidence="2">RxLR effector protein</fullName>
    </recommendedName>
</protein>
<dbReference type="Proteomes" id="UP000053864">
    <property type="component" value="Unassembled WGS sequence"/>
</dbReference>
<name>W2HZD4_PHYNI</name>
<sequence length="141" mass="16553">MNKRFLRSYDMDDLDKEGDEERMINPFRNAKPITPQKLDDLLVKEKIEFDEKNIETLFNQAKDGKIDGWLDDAALKILDPTQKQNIALMRENFNRLKGMGVTIQMVKKLKANKRYTALIYRYQNMLNLYISHLQAVARNAS</sequence>
<reference evidence="1" key="1">
    <citation type="submission" date="2013-11" db="EMBL/GenBank/DDBJ databases">
        <title>The Genome Sequence of Phytophthora parasitica CJ05E6.</title>
        <authorList>
            <consortium name="The Broad Institute Genomics Platform"/>
            <person name="Russ C."/>
            <person name="Tyler B."/>
            <person name="Panabieres F."/>
            <person name="Shan W."/>
            <person name="Tripathy S."/>
            <person name="Grunwald N."/>
            <person name="Machado M."/>
            <person name="Johnson C.S."/>
            <person name="Arredondo F."/>
            <person name="Hong C."/>
            <person name="Coffey M."/>
            <person name="Young S.K."/>
            <person name="Zeng Q."/>
            <person name="Gargeya S."/>
            <person name="Fitzgerald M."/>
            <person name="Abouelleil A."/>
            <person name="Alvarado L."/>
            <person name="Chapman S.B."/>
            <person name="Gainer-Dewar J."/>
            <person name="Goldberg J."/>
            <person name="Griggs A."/>
            <person name="Gujja S."/>
            <person name="Hansen M."/>
            <person name="Howarth C."/>
            <person name="Imamovic A."/>
            <person name="Ireland A."/>
            <person name="Larimer J."/>
            <person name="McCowan C."/>
            <person name="Murphy C."/>
            <person name="Pearson M."/>
            <person name="Poon T.W."/>
            <person name="Priest M."/>
            <person name="Roberts A."/>
            <person name="Saif S."/>
            <person name="Shea T."/>
            <person name="Sykes S."/>
            <person name="Wortman J."/>
            <person name="Nusbaum C."/>
            <person name="Birren B."/>
        </authorList>
    </citation>
    <scope>NUCLEOTIDE SEQUENCE [LARGE SCALE GENOMIC DNA]</scope>
    <source>
        <strain evidence="1">CJ05E6</strain>
    </source>
</reference>
<evidence type="ECO:0008006" key="2">
    <source>
        <dbReference type="Google" id="ProtNLM"/>
    </source>
</evidence>
<dbReference type="VEuPathDB" id="FungiDB:PPTG_05831"/>
<evidence type="ECO:0000313" key="1">
    <source>
        <dbReference type="EMBL" id="ETL26513.1"/>
    </source>
</evidence>